<evidence type="ECO:0000313" key="1">
    <source>
        <dbReference type="EMBL" id="RVD92062.1"/>
    </source>
</evidence>
<gene>
    <name evidence="1" type="ORF">TUBRATIS_14480</name>
</gene>
<organism evidence="1 2">
    <name type="scientific">Tubulinosema ratisbonensis</name>
    <dbReference type="NCBI Taxonomy" id="291195"/>
    <lineage>
        <taxon>Eukaryota</taxon>
        <taxon>Fungi</taxon>
        <taxon>Fungi incertae sedis</taxon>
        <taxon>Microsporidia</taxon>
        <taxon>Tubulinosematoidea</taxon>
        <taxon>Tubulinosematidae</taxon>
        <taxon>Tubulinosema</taxon>
    </lineage>
</organism>
<dbReference type="EMBL" id="RCSS01000324">
    <property type="protein sequence ID" value="RVD92062.1"/>
    <property type="molecule type" value="Genomic_DNA"/>
</dbReference>
<evidence type="ECO:0000313" key="2">
    <source>
        <dbReference type="Proteomes" id="UP000282876"/>
    </source>
</evidence>
<dbReference type="Proteomes" id="UP000282876">
    <property type="component" value="Unassembled WGS sequence"/>
</dbReference>
<accession>A0A437ALP6</accession>
<proteinExistence type="predicted"/>
<dbReference type="VEuPathDB" id="MicrosporidiaDB:TUBRATIS_14480"/>
<reference evidence="1 2" key="1">
    <citation type="submission" date="2018-10" db="EMBL/GenBank/DDBJ databases">
        <title>Draft genome sequence of the microsporidian Tubulinosema ratisbonensis.</title>
        <authorList>
            <person name="Polonais V."/>
            <person name="Peyretaillade E."/>
            <person name="Niehus S."/>
            <person name="Wawrzyniak I."/>
            <person name="Franchet A."/>
            <person name="Gaspin C."/>
            <person name="Reichstadt M."/>
            <person name="Belser C."/>
            <person name="Labadie K."/>
            <person name="Delbac F."/>
            <person name="Ferrandon D."/>
        </authorList>
    </citation>
    <scope>NUCLEOTIDE SEQUENCE [LARGE SCALE GENOMIC DNA]</scope>
    <source>
        <strain evidence="1 2">Franzen</strain>
    </source>
</reference>
<keyword evidence="2" id="KW-1185">Reference proteome</keyword>
<sequence>MNLCNLCESEIKCVNGVFVCEEGHVQTYTQEVTEYNNVMPTRSNALVRSARVIKRNDSTQISSLHDSYKKILIFDEQSVLEIMKSKYNDLTDHEIVFDGIIQGKDIGDAKCKEVEYLWRIFDPKLMDLTNKFITYPKGIDLPKEANDLLRKIIKTYRKK</sequence>
<comment type="caution">
    <text evidence="1">The sequence shown here is derived from an EMBL/GenBank/DDBJ whole genome shotgun (WGS) entry which is preliminary data.</text>
</comment>
<dbReference type="AlphaFoldDB" id="A0A437ALP6"/>
<protein>
    <submittedName>
        <fullName evidence="1">Glucose-6-phosphate 1-dehydrogenase</fullName>
    </submittedName>
</protein>
<dbReference type="OrthoDB" id="60984at2759"/>
<feature type="non-terminal residue" evidence="1">
    <location>
        <position position="159"/>
    </location>
</feature>
<dbReference type="Gene3D" id="3.30.360.10">
    <property type="entry name" value="Dihydrodipicolinate Reductase, domain 2"/>
    <property type="match status" value="1"/>
</dbReference>
<name>A0A437ALP6_9MICR</name>